<organism evidence="9 10">
    <name type="scientific">Nocardia albiluteola</name>
    <dbReference type="NCBI Taxonomy" id="2842303"/>
    <lineage>
        <taxon>Bacteria</taxon>
        <taxon>Bacillati</taxon>
        <taxon>Actinomycetota</taxon>
        <taxon>Actinomycetes</taxon>
        <taxon>Mycobacteriales</taxon>
        <taxon>Nocardiaceae</taxon>
        <taxon>Nocardia</taxon>
    </lineage>
</organism>
<dbReference type="EMBL" id="JAHKNI010000008">
    <property type="protein sequence ID" value="MBU3064503.1"/>
    <property type="molecule type" value="Genomic_DNA"/>
</dbReference>
<keyword evidence="6" id="KW-0464">Manganese</keyword>
<keyword evidence="4" id="KW-0479">Metal-binding</keyword>
<dbReference type="Proteomes" id="UP000733379">
    <property type="component" value="Unassembled WGS sequence"/>
</dbReference>
<evidence type="ECO:0000256" key="5">
    <source>
        <dbReference type="ARBA" id="ARBA00022801"/>
    </source>
</evidence>
<dbReference type="SUPFAM" id="SSF111321">
    <property type="entry name" value="AF1104-like"/>
    <property type="match status" value="1"/>
</dbReference>
<evidence type="ECO:0000256" key="7">
    <source>
        <dbReference type="ARBA" id="ARBA00048809"/>
    </source>
</evidence>
<evidence type="ECO:0000313" key="10">
    <source>
        <dbReference type="Proteomes" id="UP000733379"/>
    </source>
</evidence>
<evidence type="ECO:0000256" key="3">
    <source>
        <dbReference type="ARBA" id="ARBA00009519"/>
    </source>
</evidence>
<evidence type="ECO:0000256" key="6">
    <source>
        <dbReference type="ARBA" id="ARBA00023211"/>
    </source>
</evidence>
<dbReference type="Gene3D" id="3.40.50.10880">
    <property type="entry name" value="Uncharacterised protein PF01937, DUF89, domain 3"/>
    <property type="match status" value="1"/>
</dbReference>
<dbReference type="InterPro" id="IPR039763">
    <property type="entry name" value="ARMT1"/>
</dbReference>
<evidence type="ECO:0000256" key="2">
    <source>
        <dbReference type="ARBA" id="ARBA00001936"/>
    </source>
</evidence>
<comment type="catalytic activity">
    <reaction evidence="7">
        <text>beta-D-fructose 6-phosphate = dihydroxyacetone + D-glyceraldehyde 3-phosphate</text>
        <dbReference type="Rhea" id="RHEA:28002"/>
        <dbReference type="ChEBI" id="CHEBI:16016"/>
        <dbReference type="ChEBI" id="CHEBI:57634"/>
        <dbReference type="ChEBI" id="CHEBI:59776"/>
    </reaction>
</comment>
<feature type="domain" description="Damage-control phosphatase ARMT1-like metal-binding" evidence="8">
    <location>
        <begin position="26"/>
        <end position="378"/>
    </location>
</feature>
<evidence type="ECO:0000259" key="8">
    <source>
        <dbReference type="Pfam" id="PF01937"/>
    </source>
</evidence>
<comment type="catalytic activity">
    <reaction evidence="1">
        <text>beta-D-fructose 1-phosphate + H2O = D-fructose + phosphate</text>
        <dbReference type="Rhea" id="RHEA:35603"/>
        <dbReference type="ChEBI" id="CHEBI:15377"/>
        <dbReference type="ChEBI" id="CHEBI:37721"/>
        <dbReference type="ChEBI" id="CHEBI:43474"/>
        <dbReference type="ChEBI" id="CHEBI:138881"/>
    </reaction>
</comment>
<dbReference type="InterPro" id="IPR036075">
    <property type="entry name" value="ARMT-1-like_metal-bd_sf"/>
</dbReference>
<dbReference type="InterPro" id="IPR002791">
    <property type="entry name" value="ARMT1-like_metal-bd"/>
</dbReference>
<dbReference type="PANTHER" id="PTHR12260">
    <property type="entry name" value="DAMAGE-CONTROL PHOSPHATASE ARMT1"/>
    <property type="match status" value="1"/>
</dbReference>
<dbReference type="Pfam" id="PF01937">
    <property type="entry name" value="ARMT1-like_dom"/>
    <property type="match status" value="1"/>
</dbReference>
<accession>A0ABS6B2I0</accession>
<gene>
    <name evidence="9" type="ORF">KO481_23585</name>
</gene>
<proteinExistence type="inferred from homology"/>
<evidence type="ECO:0000256" key="4">
    <source>
        <dbReference type="ARBA" id="ARBA00022723"/>
    </source>
</evidence>
<name>A0ABS6B2I0_9NOCA</name>
<comment type="caution">
    <text evidence="9">The sequence shown here is derived from an EMBL/GenBank/DDBJ whole genome shotgun (WGS) entry which is preliminary data.</text>
</comment>
<evidence type="ECO:0000256" key="1">
    <source>
        <dbReference type="ARBA" id="ARBA00001326"/>
    </source>
</evidence>
<dbReference type="PANTHER" id="PTHR12260:SF6">
    <property type="entry name" value="DAMAGE-CONTROL PHOSPHATASE ARMT1"/>
    <property type="match status" value="1"/>
</dbReference>
<comment type="similarity">
    <text evidence="3">Belongs to the damage-control phosphatase family. Sugar phosphate phosphatase III subfamily.</text>
</comment>
<keyword evidence="10" id="KW-1185">Reference proteome</keyword>
<protein>
    <submittedName>
        <fullName evidence="9">Protein-glutamate O-methyltransferase family protein</fullName>
    </submittedName>
</protein>
<evidence type="ECO:0000313" key="9">
    <source>
        <dbReference type="EMBL" id="MBU3064503.1"/>
    </source>
</evidence>
<sequence length="398" mass="43467">MRQDRFMTDAPPILAGIPGTFPHSVFHERHPLLIEQVIAGRPYAPAQRAALHRLLGESTTGVIEHLDTAAPDLSHWLAWGREMWGRPWSEASFLWAESYFYRRLLEAVGYFDDGVWRGVDPFAPKKYAELRTPETAAEVSALARVSGAPDHAARQALLAAALWGNRADLGFLLTAARDGAEVTEPAPSERGVLADDSAALWAALEAASDPAVALIADNAGRELLPDLVLADHLLDTGLAAQVVVYLKPQPYYVSDATMGDLLAVLRLLCAAADPQARLIGERLWAALSDDRLVPRTHEFFCAPLTYHELPGDLFVELSGAEMTILKGDLNYRRLVGDRYWPPTTPFGELVGYFPSPVTALRTLKCDVAVGLAEGRAEELDAADPNWRTSGDYAVIHCA</sequence>
<keyword evidence="5" id="KW-0378">Hydrolase</keyword>
<comment type="cofactor">
    <cofactor evidence="2">
        <name>Mn(2+)</name>
        <dbReference type="ChEBI" id="CHEBI:29035"/>
    </cofactor>
</comment>
<reference evidence="9 10" key="1">
    <citation type="submission" date="2021-06" db="EMBL/GenBank/DDBJ databases">
        <title>Actinomycetes sequencing.</title>
        <authorList>
            <person name="Shan Q."/>
        </authorList>
    </citation>
    <scope>NUCLEOTIDE SEQUENCE [LARGE SCALE GENOMIC DNA]</scope>
    <source>
        <strain evidence="9 10">NEAU-G5</strain>
    </source>
</reference>